<proteinExistence type="inferred from homology"/>
<name>F8BWD9_AFIC5</name>
<evidence type="ECO:0000256" key="2">
    <source>
        <dbReference type="ARBA" id="ARBA00007935"/>
    </source>
</evidence>
<feature type="transmembrane region" description="Helical" evidence="8">
    <location>
        <begin position="153"/>
        <end position="175"/>
    </location>
</feature>
<feature type="transmembrane region" description="Helical" evidence="8">
    <location>
        <begin position="244"/>
        <end position="277"/>
    </location>
</feature>
<feature type="transmembrane region" description="Helical" evidence="8">
    <location>
        <begin position="203"/>
        <end position="224"/>
    </location>
</feature>
<feature type="transmembrane region" description="Helical" evidence="8">
    <location>
        <begin position="289"/>
        <end position="310"/>
    </location>
</feature>
<accession>F8BWD9</accession>
<feature type="transmembrane region" description="Helical" evidence="8">
    <location>
        <begin position="67"/>
        <end position="88"/>
    </location>
</feature>
<evidence type="ECO:0000256" key="4">
    <source>
        <dbReference type="ARBA" id="ARBA00022475"/>
    </source>
</evidence>
<dbReference type="InterPro" id="IPR037294">
    <property type="entry name" value="ABC_BtuC-like"/>
</dbReference>
<sequence length="345" mass="35089">MAHPIVTRIAMASDPQGRLLTVLLAALVAVLFAVSLMTGPAHFDAGIVMKALVSDQGVASIIVHDVRLPRTLLATLIGATFGIAGAALQGLLRNPLAEPSLFGAPQAAAASAAGLMAFGLVSPTSLAVPLGGILGALVSVGALVAIAGRHASLTMTLLAGLALASLAGAAIALILNLAPNPYIALEIAFWLLGSLRDRSMIHVWIAAPFMIASWIVLAANARAFRALTLGEDAAASLGVDVGRVRILVVIGVALGVGAAVSVAGAISFVGLVAPHLVRRFYGSDPTRTLLPSALAGAALLLAADIVVRLVPGPLEIKIGVVTALIGVPFFLAMIFRERRVLEEAP</sequence>
<dbReference type="CDD" id="cd06550">
    <property type="entry name" value="TM_ABC_iron-siderophores_like"/>
    <property type="match status" value="1"/>
</dbReference>
<dbReference type="Proteomes" id="UP000007730">
    <property type="component" value="Chromosome"/>
</dbReference>
<dbReference type="PANTHER" id="PTHR30472:SF25">
    <property type="entry name" value="ABC TRANSPORTER PERMEASE PROTEIN MJ0876-RELATED"/>
    <property type="match status" value="1"/>
</dbReference>
<evidence type="ECO:0000256" key="8">
    <source>
        <dbReference type="SAM" id="Phobius"/>
    </source>
</evidence>
<feature type="transmembrane region" description="Helical" evidence="8">
    <location>
        <begin position="316"/>
        <end position="335"/>
    </location>
</feature>
<dbReference type="AlphaFoldDB" id="F8BWD9"/>
<evidence type="ECO:0000256" key="5">
    <source>
        <dbReference type="ARBA" id="ARBA00022692"/>
    </source>
</evidence>
<keyword evidence="6 8" id="KW-1133">Transmembrane helix</keyword>
<dbReference type="Gene3D" id="1.10.3470.10">
    <property type="entry name" value="ABC transporter involved in vitamin B12 uptake, BtuC"/>
    <property type="match status" value="1"/>
</dbReference>
<dbReference type="EMBL" id="CP002826">
    <property type="protein sequence ID" value="AEI05277.1"/>
    <property type="molecule type" value="Genomic_DNA"/>
</dbReference>
<dbReference type="eggNOG" id="COG0609">
    <property type="taxonomic scope" value="Bacteria"/>
</dbReference>
<dbReference type="GO" id="GO:0005886">
    <property type="term" value="C:plasma membrane"/>
    <property type="evidence" value="ECO:0007669"/>
    <property type="project" value="UniProtKB-SubCell"/>
</dbReference>
<dbReference type="GO" id="GO:0022857">
    <property type="term" value="F:transmembrane transporter activity"/>
    <property type="evidence" value="ECO:0007669"/>
    <property type="project" value="InterPro"/>
</dbReference>
<keyword evidence="3" id="KW-0813">Transport</keyword>
<evidence type="ECO:0000313" key="9">
    <source>
        <dbReference type="EMBL" id="AEI05277.1"/>
    </source>
</evidence>
<dbReference type="Pfam" id="PF01032">
    <property type="entry name" value="FecCD"/>
    <property type="match status" value="1"/>
</dbReference>
<evidence type="ECO:0000256" key="3">
    <source>
        <dbReference type="ARBA" id="ARBA00022448"/>
    </source>
</evidence>
<comment type="subcellular location">
    <subcellularLocation>
        <location evidence="1">Cell membrane</location>
        <topology evidence="1">Multi-pass membrane protein</topology>
    </subcellularLocation>
</comment>
<feature type="transmembrane region" description="Helical" evidence="8">
    <location>
        <begin position="100"/>
        <end position="120"/>
    </location>
</feature>
<keyword evidence="10" id="KW-1185">Reference proteome</keyword>
<keyword evidence="4" id="KW-1003">Cell membrane</keyword>
<protein>
    <submittedName>
        <fullName evidence="9">ABC transporter permease protein</fullName>
    </submittedName>
</protein>
<dbReference type="PATRIC" id="fig|504832.7.peg.579"/>
<dbReference type="HOGENOM" id="CLU_013016_0_3_5"/>
<reference evidence="9 10" key="1">
    <citation type="journal article" date="2011" name="J. Bacteriol.">
        <title>Complete genome sequences of the chemolithoautotrophic Oligotropha carboxidovorans strains OM4 and OM5.</title>
        <authorList>
            <person name="Volland S."/>
            <person name="Rachinger M."/>
            <person name="Strittmatter A."/>
            <person name="Daniel R."/>
            <person name="Gottschalk G."/>
            <person name="Meyer O."/>
        </authorList>
    </citation>
    <scope>NUCLEOTIDE SEQUENCE [LARGE SCALE GENOMIC DNA]</scope>
    <source>
        <strain evidence="10">ATCC 49405 / DSM 1227 / KCTC 32145 / OM5</strain>
    </source>
</reference>
<dbReference type="KEGG" id="ocg:OCA5_c05530"/>
<dbReference type="PANTHER" id="PTHR30472">
    <property type="entry name" value="FERRIC ENTEROBACTIN TRANSPORT SYSTEM PERMEASE PROTEIN"/>
    <property type="match status" value="1"/>
</dbReference>
<organism evidence="9 10">
    <name type="scientific">Afipia carboxidovorans (strain ATCC 49405 / DSM 1227 / KCTC 32145 / OM5)</name>
    <name type="common">Oligotropha carboxidovorans</name>
    <dbReference type="NCBI Taxonomy" id="504832"/>
    <lineage>
        <taxon>Bacteria</taxon>
        <taxon>Pseudomonadati</taxon>
        <taxon>Pseudomonadota</taxon>
        <taxon>Alphaproteobacteria</taxon>
        <taxon>Hyphomicrobiales</taxon>
        <taxon>Nitrobacteraceae</taxon>
        <taxon>Afipia</taxon>
    </lineage>
</organism>
<keyword evidence="7 8" id="KW-0472">Membrane</keyword>
<dbReference type="SUPFAM" id="SSF81345">
    <property type="entry name" value="ABC transporter involved in vitamin B12 uptake, BtuC"/>
    <property type="match status" value="1"/>
</dbReference>
<dbReference type="InterPro" id="IPR000522">
    <property type="entry name" value="ABC_transptr_permease_BtuC"/>
</dbReference>
<evidence type="ECO:0000256" key="7">
    <source>
        <dbReference type="ARBA" id="ARBA00023136"/>
    </source>
</evidence>
<evidence type="ECO:0000256" key="6">
    <source>
        <dbReference type="ARBA" id="ARBA00022989"/>
    </source>
</evidence>
<comment type="similarity">
    <text evidence="2">Belongs to the binding-protein-dependent transport system permease family. FecCD subfamily.</text>
</comment>
<dbReference type="STRING" id="504832.OCA5_c05530"/>
<feature type="transmembrane region" description="Helical" evidence="8">
    <location>
        <begin position="126"/>
        <end position="146"/>
    </location>
</feature>
<evidence type="ECO:0000313" key="10">
    <source>
        <dbReference type="Proteomes" id="UP000007730"/>
    </source>
</evidence>
<gene>
    <name evidence="9" type="ordered locus">OCA5_c05530</name>
</gene>
<keyword evidence="5 8" id="KW-0812">Transmembrane</keyword>
<evidence type="ECO:0000256" key="1">
    <source>
        <dbReference type="ARBA" id="ARBA00004651"/>
    </source>
</evidence>